<reference evidence="3 4" key="1">
    <citation type="submission" date="2024-09" db="EMBL/GenBank/DDBJ databases">
        <authorList>
            <person name="Sun Q."/>
            <person name="Mori K."/>
        </authorList>
    </citation>
    <scope>NUCLEOTIDE SEQUENCE [LARGE SCALE GENOMIC DNA]</scope>
    <source>
        <strain evidence="3 4">CCM 7759</strain>
    </source>
</reference>
<keyword evidence="1" id="KW-0732">Signal</keyword>
<name>A0ABV6DI63_9BACL</name>
<dbReference type="PANTHER" id="PTHR43037:SF1">
    <property type="entry name" value="BLL1128 PROTEIN"/>
    <property type="match status" value="1"/>
</dbReference>
<dbReference type="Pfam" id="PF02230">
    <property type="entry name" value="Abhydrolase_2"/>
    <property type="match status" value="1"/>
</dbReference>
<dbReference type="GO" id="GO:0016787">
    <property type="term" value="F:hydrolase activity"/>
    <property type="evidence" value="ECO:0007669"/>
    <property type="project" value="UniProtKB-KW"/>
</dbReference>
<comment type="caution">
    <text evidence="3">The sequence shown here is derived from an EMBL/GenBank/DDBJ whole genome shotgun (WGS) entry which is preliminary data.</text>
</comment>
<protein>
    <submittedName>
        <fullName evidence="3">Dienelactone hydrolase family protein</fullName>
    </submittedName>
</protein>
<keyword evidence="4" id="KW-1185">Reference proteome</keyword>
<dbReference type="PANTHER" id="PTHR43037">
    <property type="entry name" value="UNNAMED PRODUCT-RELATED"/>
    <property type="match status" value="1"/>
</dbReference>
<sequence length="105" mass="11888">MCTFLSEPEFPFIVASPQCPLDSNWIQQYDTVIALLEIMTKYPVDSERVYLTGFSMGGQGAWDFASRSSKLFSAVVPISGWYDPEKAREQFAAELLPVKWTVEII</sequence>
<accession>A0ABV6DI63</accession>
<dbReference type="InterPro" id="IPR050955">
    <property type="entry name" value="Plant_Biomass_Hydrol_Est"/>
</dbReference>
<proteinExistence type="predicted"/>
<dbReference type="InterPro" id="IPR003140">
    <property type="entry name" value="PLipase/COase/thioEstase"/>
</dbReference>
<dbReference type="InterPro" id="IPR029058">
    <property type="entry name" value="AB_hydrolase_fold"/>
</dbReference>
<evidence type="ECO:0000256" key="1">
    <source>
        <dbReference type="ARBA" id="ARBA00022729"/>
    </source>
</evidence>
<evidence type="ECO:0000259" key="2">
    <source>
        <dbReference type="Pfam" id="PF02230"/>
    </source>
</evidence>
<dbReference type="Proteomes" id="UP001589776">
    <property type="component" value="Unassembled WGS sequence"/>
</dbReference>
<dbReference type="Gene3D" id="3.40.50.1820">
    <property type="entry name" value="alpha/beta hydrolase"/>
    <property type="match status" value="1"/>
</dbReference>
<dbReference type="EMBL" id="JBHLWN010000027">
    <property type="protein sequence ID" value="MFC0212336.1"/>
    <property type="molecule type" value="Genomic_DNA"/>
</dbReference>
<feature type="domain" description="Phospholipase/carboxylesterase/thioesterase" evidence="2">
    <location>
        <begin position="28"/>
        <end position="90"/>
    </location>
</feature>
<evidence type="ECO:0000313" key="4">
    <source>
        <dbReference type="Proteomes" id="UP001589776"/>
    </source>
</evidence>
<gene>
    <name evidence="3" type="ORF">ACFFK0_07655</name>
</gene>
<evidence type="ECO:0000313" key="3">
    <source>
        <dbReference type="EMBL" id="MFC0212336.1"/>
    </source>
</evidence>
<keyword evidence="3" id="KW-0378">Hydrolase</keyword>
<dbReference type="SUPFAM" id="SSF53474">
    <property type="entry name" value="alpha/beta-Hydrolases"/>
    <property type="match status" value="1"/>
</dbReference>
<organism evidence="3 4">
    <name type="scientific">Paenibacillus chartarius</name>
    <dbReference type="NCBI Taxonomy" id="747481"/>
    <lineage>
        <taxon>Bacteria</taxon>
        <taxon>Bacillati</taxon>
        <taxon>Bacillota</taxon>
        <taxon>Bacilli</taxon>
        <taxon>Bacillales</taxon>
        <taxon>Paenibacillaceae</taxon>
        <taxon>Paenibacillus</taxon>
    </lineage>
</organism>
<dbReference type="RefSeq" id="WP_377469485.1">
    <property type="nucleotide sequence ID" value="NZ_JBHLWN010000027.1"/>
</dbReference>